<sequence>MKAFSVLVVLLATVVACYTQCPDIDLSKDCYNLLIKYGVNPMCPYCREDRCPERYSPVYEYDGCEVMCPSIWHFPRLDCGQRNCWDAQGSEGICRPDRCVKRKVLLRCNYSRELVVKEVCISQCCSCYAIKG</sequence>
<accession>A0A1S3IKY8</accession>
<proteinExistence type="predicted"/>
<dbReference type="GeneID" id="106165292"/>
<dbReference type="Proteomes" id="UP000085678">
    <property type="component" value="Unplaced"/>
</dbReference>
<evidence type="ECO:0000256" key="1">
    <source>
        <dbReference type="SAM" id="SignalP"/>
    </source>
</evidence>
<dbReference type="InParanoid" id="A0A1S3IKY8"/>
<gene>
    <name evidence="3" type="primary">LOC106165292</name>
</gene>
<keyword evidence="1" id="KW-0732">Signal</keyword>
<evidence type="ECO:0000313" key="3">
    <source>
        <dbReference type="RefSeq" id="XP_013398910.1"/>
    </source>
</evidence>
<dbReference type="KEGG" id="lak:106165292"/>
<evidence type="ECO:0000313" key="2">
    <source>
        <dbReference type="Proteomes" id="UP000085678"/>
    </source>
</evidence>
<protein>
    <submittedName>
        <fullName evidence="3">Uncharacterized protein LOC106165292</fullName>
    </submittedName>
</protein>
<feature type="chain" id="PRO_5010342607" evidence="1">
    <location>
        <begin position="20"/>
        <end position="132"/>
    </location>
</feature>
<dbReference type="AlphaFoldDB" id="A0A1S3IKY8"/>
<reference evidence="3" key="1">
    <citation type="submission" date="2025-08" db="UniProtKB">
        <authorList>
            <consortium name="RefSeq"/>
        </authorList>
    </citation>
    <scope>IDENTIFICATION</scope>
    <source>
        <tissue evidence="3">Gonads</tissue>
    </source>
</reference>
<organism evidence="2 3">
    <name type="scientific">Lingula anatina</name>
    <name type="common">Brachiopod</name>
    <name type="synonym">Lingula unguis</name>
    <dbReference type="NCBI Taxonomy" id="7574"/>
    <lineage>
        <taxon>Eukaryota</taxon>
        <taxon>Metazoa</taxon>
        <taxon>Spiralia</taxon>
        <taxon>Lophotrochozoa</taxon>
        <taxon>Brachiopoda</taxon>
        <taxon>Linguliformea</taxon>
        <taxon>Lingulata</taxon>
        <taxon>Lingulida</taxon>
        <taxon>Linguloidea</taxon>
        <taxon>Lingulidae</taxon>
        <taxon>Lingula</taxon>
    </lineage>
</organism>
<keyword evidence="2" id="KW-1185">Reference proteome</keyword>
<feature type="signal peptide" evidence="1">
    <location>
        <begin position="1"/>
        <end position="19"/>
    </location>
</feature>
<name>A0A1S3IKY8_LINAN</name>
<dbReference type="RefSeq" id="XP_013398910.1">
    <property type="nucleotide sequence ID" value="XM_013543456.1"/>
</dbReference>
<dbReference type="PROSITE" id="PS51257">
    <property type="entry name" value="PROKAR_LIPOPROTEIN"/>
    <property type="match status" value="1"/>
</dbReference>